<dbReference type="SMART" id="SM00355">
    <property type="entry name" value="ZnF_C2H2"/>
    <property type="match status" value="4"/>
</dbReference>
<keyword evidence="1" id="KW-0479">Metal-binding</keyword>
<dbReference type="SUPFAM" id="SSF57667">
    <property type="entry name" value="beta-beta-alpha zinc fingers"/>
    <property type="match status" value="3"/>
</dbReference>
<feature type="domain" description="C2H2-type" evidence="8">
    <location>
        <begin position="151"/>
        <end position="178"/>
    </location>
</feature>
<feature type="domain" description="C2H2-type" evidence="8">
    <location>
        <begin position="278"/>
        <end position="305"/>
    </location>
</feature>
<name>A0ABM4JG45_EQUPR</name>
<proteinExistence type="predicted"/>
<feature type="domain" description="C2H2-type" evidence="8">
    <location>
        <begin position="306"/>
        <end position="333"/>
    </location>
</feature>
<accession>A0ABM4JG45</accession>
<sequence length="414" mass="46748">MIWAFQAQCTGQLWLGEESSVLHRMDMTPVSTRWAHRGRDPGCCVVEDGDAPSEQSLSVQGESQVGTLRAGSSPRKSQPFEMGVLIFREVLPLAEHQGTYLGQETYTCQKQFYLSANLQQGQHIIEKPFRSYVDRASFMKDCTVPASGKSLTCEEIGKDFLASMEFIRQYLTHTGEKPNSSECEAVFRSRKSHHNWGECKTAFSCTDTLVQDQRVLAGDGLYECDKCGKACTQRCNLIQHQKVHSGERPYECSECGKFFTYYSSFIIHQRVHTGERPYECSECGKSFSQSSSLIHHRRLHTGERPYECSKRGKSFKQSSSFSSHRKVHTGERHYECGDCGKSFSHSSNLRTGEFTLEKDLFSAVNVGNPLAANLTSFNTRDFTLEKSLPCTEDVQFPNIITLEERTCEGAIFLN</sequence>
<keyword evidence="2" id="KW-0677">Repeat</keyword>
<feature type="domain" description="C2H2-type" evidence="8">
    <location>
        <begin position="250"/>
        <end position="277"/>
    </location>
</feature>
<dbReference type="PROSITE" id="PS50157">
    <property type="entry name" value="ZINC_FINGER_C2H2_2"/>
    <property type="match status" value="6"/>
</dbReference>
<gene>
    <name evidence="10" type="primary">LOC103563469</name>
</gene>
<evidence type="ECO:0000256" key="1">
    <source>
        <dbReference type="ARBA" id="ARBA00022723"/>
    </source>
</evidence>
<keyword evidence="4" id="KW-0862">Zinc</keyword>
<evidence type="ECO:0000256" key="7">
    <source>
        <dbReference type="SAM" id="MobiDB-lite"/>
    </source>
</evidence>
<dbReference type="InterPro" id="IPR013087">
    <property type="entry name" value="Znf_C2H2_type"/>
</dbReference>
<dbReference type="Proteomes" id="UP001652662">
    <property type="component" value="Chromosome 9"/>
</dbReference>
<evidence type="ECO:0000313" key="10">
    <source>
        <dbReference type="RefSeq" id="XP_070414894.1"/>
    </source>
</evidence>
<feature type="region of interest" description="Disordered" evidence="7">
    <location>
        <begin position="51"/>
        <end position="76"/>
    </location>
</feature>
<dbReference type="InterPro" id="IPR036236">
    <property type="entry name" value="Znf_C2H2_sf"/>
</dbReference>
<dbReference type="Gene3D" id="3.30.160.60">
    <property type="entry name" value="Classic Zinc Finger"/>
    <property type="match status" value="5"/>
</dbReference>
<protein>
    <submittedName>
        <fullName evidence="10">Zinc finger protein 211-like isoform X1</fullName>
    </submittedName>
</protein>
<evidence type="ECO:0000256" key="4">
    <source>
        <dbReference type="ARBA" id="ARBA00022833"/>
    </source>
</evidence>
<dbReference type="PANTHER" id="PTHR24393:SF166">
    <property type="entry name" value="ZINC FINGER PROTEIN 771"/>
    <property type="match status" value="1"/>
</dbReference>
<dbReference type="RefSeq" id="XP_070414894.1">
    <property type="nucleotide sequence ID" value="XM_070558793.1"/>
</dbReference>
<dbReference type="PANTHER" id="PTHR24393">
    <property type="entry name" value="ZINC FINGER PROTEIN"/>
    <property type="match status" value="1"/>
</dbReference>
<feature type="domain" description="C2H2-type" evidence="8">
    <location>
        <begin position="334"/>
        <end position="350"/>
    </location>
</feature>
<evidence type="ECO:0000256" key="5">
    <source>
        <dbReference type="ARBA" id="ARBA00023242"/>
    </source>
</evidence>
<evidence type="ECO:0000256" key="6">
    <source>
        <dbReference type="PROSITE-ProRule" id="PRU00042"/>
    </source>
</evidence>
<feature type="compositionally biased region" description="Polar residues" evidence="7">
    <location>
        <begin position="53"/>
        <end position="66"/>
    </location>
</feature>
<evidence type="ECO:0000259" key="8">
    <source>
        <dbReference type="PROSITE" id="PS50157"/>
    </source>
</evidence>
<evidence type="ECO:0000256" key="3">
    <source>
        <dbReference type="ARBA" id="ARBA00022771"/>
    </source>
</evidence>
<reference evidence="10" key="1">
    <citation type="submission" date="2025-08" db="UniProtKB">
        <authorList>
            <consortium name="RefSeq"/>
        </authorList>
    </citation>
    <scope>IDENTIFICATION</scope>
    <source>
        <tissue evidence="10">Blood</tissue>
    </source>
</reference>
<keyword evidence="9" id="KW-1185">Reference proteome</keyword>
<feature type="domain" description="C2H2-type" evidence="8">
    <location>
        <begin position="222"/>
        <end position="249"/>
    </location>
</feature>
<keyword evidence="5" id="KW-0539">Nucleus</keyword>
<organism evidence="9 10">
    <name type="scientific">Equus przewalskii</name>
    <name type="common">Przewalski's horse</name>
    <name type="synonym">Equus caballus przewalskii</name>
    <dbReference type="NCBI Taxonomy" id="9798"/>
    <lineage>
        <taxon>Eukaryota</taxon>
        <taxon>Metazoa</taxon>
        <taxon>Chordata</taxon>
        <taxon>Craniata</taxon>
        <taxon>Vertebrata</taxon>
        <taxon>Euteleostomi</taxon>
        <taxon>Mammalia</taxon>
        <taxon>Eutheria</taxon>
        <taxon>Laurasiatheria</taxon>
        <taxon>Perissodactyla</taxon>
        <taxon>Equidae</taxon>
        <taxon>Equus</taxon>
    </lineage>
</organism>
<dbReference type="PROSITE" id="PS00028">
    <property type="entry name" value="ZINC_FINGER_C2H2_1"/>
    <property type="match status" value="3"/>
</dbReference>
<evidence type="ECO:0000256" key="2">
    <source>
        <dbReference type="ARBA" id="ARBA00022737"/>
    </source>
</evidence>
<dbReference type="Pfam" id="PF00096">
    <property type="entry name" value="zf-C2H2"/>
    <property type="match status" value="4"/>
</dbReference>
<keyword evidence="3 6" id="KW-0863">Zinc-finger</keyword>
<evidence type="ECO:0000313" key="9">
    <source>
        <dbReference type="Proteomes" id="UP001652662"/>
    </source>
</evidence>
<dbReference type="GeneID" id="103563469"/>